<feature type="domain" description="Transposase IS66 central" evidence="1">
    <location>
        <begin position="8"/>
        <end position="122"/>
    </location>
</feature>
<dbReference type="Proteomes" id="UP000216133">
    <property type="component" value="Unassembled WGS sequence"/>
</dbReference>
<proteinExistence type="predicted"/>
<accession>A0A268RJL3</accession>
<evidence type="ECO:0000313" key="2">
    <source>
        <dbReference type="EMBL" id="PAF20435.1"/>
    </source>
</evidence>
<feature type="non-terminal residue" evidence="2">
    <location>
        <position position="1"/>
    </location>
</feature>
<organism evidence="2 3">
    <name type="scientific">Shouchella clausii</name>
    <name type="common">Alkalihalobacillus clausii</name>
    <dbReference type="NCBI Taxonomy" id="79880"/>
    <lineage>
        <taxon>Bacteria</taxon>
        <taxon>Bacillati</taxon>
        <taxon>Bacillota</taxon>
        <taxon>Bacilli</taxon>
        <taxon>Bacillales</taxon>
        <taxon>Bacillaceae</taxon>
        <taxon>Shouchella</taxon>
    </lineage>
</organism>
<dbReference type="EMBL" id="NPBS01000262">
    <property type="protein sequence ID" value="PAF20435.1"/>
    <property type="molecule type" value="Genomic_DNA"/>
</dbReference>
<name>A0A268RJL3_SHOCL</name>
<dbReference type="InterPro" id="IPR052344">
    <property type="entry name" value="Transposase-related"/>
</dbReference>
<evidence type="ECO:0000259" key="1">
    <source>
        <dbReference type="Pfam" id="PF03050"/>
    </source>
</evidence>
<dbReference type="InterPro" id="IPR004291">
    <property type="entry name" value="Transposase_IS66_central"/>
</dbReference>
<dbReference type="AlphaFoldDB" id="A0A268RJL3"/>
<dbReference type="Pfam" id="PF03050">
    <property type="entry name" value="DDE_Tnp_IS66"/>
    <property type="match status" value="1"/>
</dbReference>
<protein>
    <submittedName>
        <fullName evidence="2">Transposase</fullName>
    </submittedName>
</protein>
<feature type="non-terminal residue" evidence="2">
    <location>
        <position position="122"/>
    </location>
</feature>
<dbReference type="RefSeq" id="WP_143117988.1">
    <property type="nucleotide sequence ID" value="NZ_NPBS01000262.1"/>
</dbReference>
<gene>
    <name evidence="2" type="ORF">CHH61_23040</name>
</gene>
<dbReference type="PANTHER" id="PTHR33678:SF2">
    <property type="match status" value="1"/>
</dbReference>
<evidence type="ECO:0000313" key="3">
    <source>
        <dbReference type="Proteomes" id="UP000216133"/>
    </source>
</evidence>
<sequence>MPPSVFPKSLASPSIMAHIITQKYVEGLPLYRQEKYFQRLGVNLSRQTMANWVLYGAEKWLSILYDRMHQELVKQPIAHADETTLQVLREPGRDATAKSYVWLYRTGTDGPPIVLYDYQPSR</sequence>
<dbReference type="PANTHER" id="PTHR33678">
    <property type="entry name" value="BLL1576 PROTEIN"/>
    <property type="match status" value="1"/>
</dbReference>
<comment type="caution">
    <text evidence="2">The sequence shown here is derived from an EMBL/GenBank/DDBJ whole genome shotgun (WGS) entry which is preliminary data.</text>
</comment>
<reference evidence="2 3" key="1">
    <citation type="submission" date="2017-07" db="EMBL/GenBank/DDBJ databases">
        <title>Isolation and whole genome analysis of endospore-forming bacteria from heroin.</title>
        <authorList>
            <person name="Kalinowski J."/>
            <person name="Ahrens B."/>
            <person name="Al-Dilaimi A."/>
            <person name="Winkler A."/>
            <person name="Wibberg D."/>
            <person name="Schleenbecker U."/>
            <person name="Ruckert C."/>
            <person name="Wolfel R."/>
            <person name="Grass G."/>
        </authorList>
    </citation>
    <scope>NUCLEOTIDE SEQUENCE [LARGE SCALE GENOMIC DNA]</scope>
    <source>
        <strain evidence="2 3">7523-2</strain>
    </source>
</reference>